<dbReference type="GO" id="GO:0016874">
    <property type="term" value="F:ligase activity"/>
    <property type="evidence" value="ECO:0007669"/>
    <property type="project" value="UniProtKB-KW"/>
</dbReference>
<dbReference type="GO" id="GO:0008270">
    <property type="term" value="F:zinc ion binding"/>
    <property type="evidence" value="ECO:0007669"/>
    <property type="project" value="UniProtKB-KW"/>
</dbReference>
<dbReference type="Pfam" id="PF13639">
    <property type="entry name" value="zf-RING_2"/>
    <property type="match status" value="1"/>
</dbReference>
<dbReference type="OrthoDB" id="4348522at2759"/>
<dbReference type="PROSITE" id="PS50089">
    <property type="entry name" value="ZF_RING_2"/>
    <property type="match status" value="1"/>
</dbReference>
<dbReference type="CDD" id="cd16454">
    <property type="entry name" value="RING-H2_PA-TM-RING"/>
    <property type="match status" value="1"/>
</dbReference>
<evidence type="ECO:0000313" key="6">
    <source>
        <dbReference type="EMBL" id="CAA3022685.1"/>
    </source>
</evidence>
<evidence type="ECO:0000256" key="3">
    <source>
        <dbReference type="ARBA" id="ARBA00022833"/>
    </source>
</evidence>
<protein>
    <submittedName>
        <fullName evidence="6">E3 ubiquitin- ligase RNF130-like</fullName>
    </submittedName>
</protein>
<feature type="domain" description="RING-type" evidence="5">
    <location>
        <begin position="175"/>
        <end position="216"/>
    </location>
</feature>
<keyword evidence="2 4" id="KW-0863">Zinc-finger</keyword>
<evidence type="ECO:0000313" key="7">
    <source>
        <dbReference type="Proteomes" id="UP000594638"/>
    </source>
</evidence>
<keyword evidence="1" id="KW-0479">Metal-binding</keyword>
<evidence type="ECO:0000256" key="4">
    <source>
        <dbReference type="PROSITE-ProRule" id="PRU00175"/>
    </source>
</evidence>
<dbReference type="AlphaFoldDB" id="A0A8S0UQW0"/>
<dbReference type="PANTHER" id="PTHR45931:SF16">
    <property type="entry name" value="RING_U-BOX SUPERFAMILY PROTEIN"/>
    <property type="match status" value="1"/>
</dbReference>
<accession>A0A8S0UQW0</accession>
<keyword evidence="6" id="KW-0436">Ligase</keyword>
<keyword evidence="3" id="KW-0862">Zinc</keyword>
<dbReference type="InterPro" id="IPR013083">
    <property type="entry name" value="Znf_RING/FYVE/PHD"/>
</dbReference>
<dbReference type="GO" id="GO:0005634">
    <property type="term" value="C:nucleus"/>
    <property type="evidence" value="ECO:0007669"/>
    <property type="project" value="TreeGrafter"/>
</dbReference>
<gene>
    <name evidence="6" type="ORF">OLEA9_A056636</name>
</gene>
<proteinExistence type="predicted"/>
<dbReference type="SMART" id="SM00184">
    <property type="entry name" value="RING"/>
    <property type="match status" value="1"/>
</dbReference>
<evidence type="ECO:0000259" key="5">
    <source>
        <dbReference type="PROSITE" id="PS50089"/>
    </source>
</evidence>
<reference evidence="6 7" key="1">
    <citation type="submission" date="2019-12" db="EMBL/GenBank/DDBJ databases">
        <authorList>
            <person name="Alioto T."/>
            <person name="Alioto T."/>
            <person name="Gomez Garrido J."/>
        </authorList>
    </citation>
    <scope>NUCLEOTIDE SEQUENCE [LARGE SCALE GENOMIC DNA]</scope>
</reference>
<evidence type="ECO:0000256" key="1">
    <source>
        <dbReference type="ARBA" id="ARBA00022723"/>
    </source>
</evidence>
<dbReference type="GO" id="GO:0006511">
    <property type="term" value="P:ubiquitin-dependent protein catabolic process"/>
    <property type="evidence" value="ECO:0007669"/>
    <property type="project" value="TreeGrafter"/>
</dbReference>
<keyword evidence="7" id="KW-1185">Reference proteome</keyword>
<dbReference type="SUPFAM" id="SSF57850">
    <property type="entry name" value="RING/U-box"/>
    <property type="match status" value="1"/>
</dbReference>
<dbReference type="Gramene" id="OE9A056636T1">
    <property type="protein sequence ID" value="OE9A056636C1"/>
    <property type="gene ID" value="OE9A056636"/>
</dbReference>
<dbReference type="InterPro" id="IPR051834">
    <property type="entry name" value="RING_finger_E3_ligase"/>
</dbReference>
<dbReference type="EMBL" id="CACTIH010009074">
    <property type="protein sequence ID" value="CAA3022685.1"/>
    <property type="molecule type" value="Genomic_DNA"/>
</dbReference>
<dbReference type="Gene3D" id="3.30.40.10">
    <property type="entry name" value="Zinc/RING finger domain, C3HC4 (zinc finger)"/>
    <property type="match status" value="1"/>
</dbReference>
<sequence length="223" mass="25284">MGSEIYRTLPVSTCWSASIDERPITEPVGINPHSTMCVLLKLNVQTIEQWVNYNDEVLMEDVRPLRSRFTWVDFGAIHDDLKQNLLSKLPDCGSDHYFKEEIVKILISYGHDILASADEKKMLDVYMTQFVKHRLDETSLGSINGPNMIPASMEAIISLPKEIRFKDNSNGVESCMVCLEDIGTGSVVSTLPCSHIFHSFCISKWLKRSHCCPICRFKMPIAQ</sequence>
<organism evidence="6 7">
    <name type="scientific">Olea europaea subsp. europaea</name>
    <dbReference type="NCBI Taxonomy" id="158383"/>
    <lineage>
        <taxon>Eukaryota</taxon>
        <taxon>Viridiplantae</taxon>
        <taxon>Streptophyta</taxon>
        <taxon>Embryophyta</taxon>
        <taxon>Tracheophyta</taxon>
        <taxon>Spermatophyta</taxon>
        <taxon>Magnoliopsida</taxon>
        <taxon>eudicotyledons</taxon>
        <taxon>Gunneridae</taxon>
        <taxon>Pentapetalae</taxon>
        <taxon>asterids</taxon>
        <taxon>lamiids</taxon>
        <taxon>Lamiales</taxon>
        <taxon>Oleaceae</taxon>
        <taxon>Oleeae</taxon>
        <taxon>Olea</taxon>
    </lineage>
</organism>
<dbReference type="InterPro" id="IPR001841">
    <property type="entry name" value="Znf_RING"/>
</dbReference>
<dbReference type="GO" id="GO:0061630">
    <property type="term" value="F:ubiquitin protein ligase activity"/>
    <property type="evidence" value="ECO:0007669"/>
    <property type="project" value="TreeGrafter"/>
</dbReference>
<evidence type="ECO:0000256" key="2">
    <source>
        <dbReference type="ARBA" id="ARBA00022771"/>
    </source>
</evidence>
<dbReference type="PANTHER" id="PTHR45931">
    <property type="entry name" value="SI:CH211-59O9.10"/>
    <property type="match status" value="1"/>
</dbReference>
<comment type="caution">
    <text evidence="6">The sequence shown here is derived from an EMBL/GenBank/DDBJ whole genome shotgun (WGS) entry which is preliminary data.</text>
</comment>
<name>A0A8S0UQW0_OLEEU</name>
<dbReference type="Proteomes" id="UP000594638">
    <property type="component" value="Unassembled WGS sequence"/>
</dbReference>